<dbReference type="Pfam" id="PF04851">
    <property type="entry name" value="ResIII"/>
    <property type="match status" value="1"/>
</dbReference>
<dbReference type="SUPFAM" id="SSF52540">
    <property type="entry name" value="P-loop containing nucleoside triphosphate hydrolases"/>
    <property type="match status" value="2"/>
</dbReference>
<proteinExistence type="predicted"/>
<comment type="caution">
    <text evidence="3">The sequence shown here is derived from an EMBL/GenBank/DDBJ whole genome shotgun (WGS) entry which is preliminary data.</text>
</comment>
<evidence type="ECO:0000313" key="4">
    <source>
        <dbReference type="Proteomes" id="UP000070539"/>
    </source>
</evidence>
<accession>A0A136WGP8</accession>
<dbReference type="RefSeq" id="WP_066085179.1">
    <property type="nucleotide sequence ID" value="NZ_LRVM01000002.1"/>
</dbReference>
<dbReference type="GO" id="GO:0003677">
    <property type="term" value="F:DNA binding"/>
    <property type="evidence" value="ECO:0007669"/>
    <property type="project" value="InterPro"/>
</dbReference>
<evidence type="ECO:0000259" key="2">
    <source>
        <dbReference type="Pfam" id="PF19778"/>
    </source>
</evidence>
<dbReference type="OrthoDB" id="9804145at2"/>
<sequence length="988" mass="112268">MKLQFDAKLPHQKQAVSAVVDLFRGQTPKQSNFTVSAYAGQIGLNDTEHGIGNKLELTEDEILANLQDIQLRNGLPQTKRLKKGAYDFDVEMETGTGKTYVYLRSIFELNKAYGFSKFVIVVPGIAIKEGVYKSLEITKDHFGNLYDNTVYDYFIYDRTKLEQVRSFAVSDHISIMVINIEAFRRSFVDETAENKANIIHRQNDKLNGMRPIELIRETSPFVIIDEPQSVDTTPKSKEAIASLNPLCTLRYSATHVEKHNLLYKLDAVDAFDLELVKQIEVASFESVDYHNNAYMKLISVDNKKSPITAKIELDCDVKGSVKRKAVTVRQGDELSASKLGNREIYDGYIVDDIYCEKGNEYVSFSTKPTILRIGEAVGDIDDLAIKEQQIRKTIEEHLNKELVLNHQGIKVLSLFFIDRVANYRYYDGAGNPQKGIYAQLFEKHYTELIQRPKYRTLFNDIDLDTTANEVHNGYFSTDKKGVFKDTNGTTAADDDAYNLIMKEKEKLLSFDTKLRFIFSHSTLREGWDNPNVFQICTLNETKSEVKKRQEIGRGLRLCVNQNGERQHGFTINTLTVMANESYEDFAAKLQKEYEAEEGIRFGIIEKHTFANIPVKKEGGSVEYLGVQKSEQIYSVFKACGYVDAKDNVTDKLKAALKTNTLAVPEEVVEYKAAIAAVCKKASGNLNIKPAANRRTVSLNKKLYLGEDFKELWDKIKYKTTYAVDFDSKVLIEKCCESLHQTLSINAAKLVYSKAKVNVSVGGVDTAETQRLSVMTSDIKETLPDVVTYLQNRTNLTRKTIVEILIQSSTLHLFKKNPQAYMEDAAKCITSVMKLLIVDGIKYTKLGESEYYAQELFDTQELTGYLERNMIESHRSVYNYVVYDSGVERSFAESFESNESVKVYAKLPDWFKIATPLGSYNPDWAVVIEDNGQNKLYFVVETKGNILDEALRPTEREKIKCGEKHFEALGKATQFVKADSFKDFFETNI</sequence>
<dbReference type="GO" id="GO:0005524">
    <property type="term" value="F:ATP binding"/>
    <property type="evidence" value="ECO:0007669"/>
    <property type="project" value="InterPro"/>
</dbReference>
<evidence type="ECO:0000259" key="1">
    <source>
        <dbReference type="Pfam" id="PF04851"/>
    </source>
</evidence>
<dbReference type="GO" id="GO:0015668">
    <property type="term" value="F:type III site-specific deoxyribonuclease activity"/>
    <property type="evidence" value="ECO:0007669"/>
    <property type="project" value="InterPro"/>
</dbReference>
<dbReference type="STRING" id="36847.CLNEO_09180"/>
<reference evidence="3 4" key="1">
    <citation type="submission" date="2016-01" db="EMBL/GenBank/DDBJ databases">
        <title>Genome sequence of Clostridium neopropionicum X4, DSM-3847.</title>
        <authorList>
            <person name="Poehlein A."/>
            <person name="Beck M.H."/>
            <person name="Bengelsdorf F.R."/>
            <person name="Daniel R."/>
            <person name="Duerre P."/>
        </authorList>
    </citation>
    <scope>NUCLEOTIDE SEQUENCE [LARGE SCALE GENOMIC DNA]</scope>
    <source>
        <strain evidence="3 4">DSM-3847</strain>
    </source>
</reference>
<dbReference type="Gene3D" id="3.40.50.300">
    <property type="entry name" value="P-loop containing nucleotide triphosphate hydrolases"/>
    <property type="match status" value="2"/>
</dbReference>
<dbReference type="InterPro" id="IPR027417">
    <property type="entry name" value="P-loop_NTPase"/>
</dbReference>
<organism evidence="3 4">
    <name type="scientific">Anaerotignum neopropionicum</name>
    <dbReference type="NCBI Taxonomy" id="36847"/>
    <lineage>
        <taxon>Bacteria</taxon>
        <taxon>Bacillati</taxon>
        <taxon>Bacillota</taxon>
        <taxon>Clostridia</taxon>
        <taxon>Lachnospirales</taxon>
        <taxon>Anaerotignaceae</taxon>
        <taxon>Anaerotignum</taxon>
    </lineage>
</organism>
<name>A0A136WGP8_9FIRM</name>
<dbReference type="InterPro" id="IPR045572">
    <property type="entry name" value="RE_endonuc_C"/>
</dbReference>
<dbReference type="REBASE" id="149812">
    <property type="entry name" value="CneX4ORF9160P"/>
</dbReference>
<dbReference type="AlphaFoldDB" id="A0A136WGP8"/>
<dbReference type="PATRIC" id="fig|36847.3.peg.1078"/>
<gene>
    <name evidence="3" type="ORF">CLNEO_09180</name>
</gene>
<feature type="domain" description="Helicase/UvrB N-terminal" evidence="1">
    <location>
        <begin position="79"/>
        <end position="254"/>
    </location>
</feature>
<keyword evidence="4" id="KW-1185">Reference proteome</keyword>
<evidence type="ECO:0000313" key="3">
    <source>
        <dbReference type="EMBL" id="KXL53692.1"/>
    </source>
</evidence>
<protein>
    <submittedName>
        <fullName evidence="3">Type III restriction enzyme, res subunit</fullName>
    </submittedName>
</protein>
<feature type="domain" description="Type III restriction enzyme C-terminal endonuclease" evidence="2">
    <location>
        <begin position="874"/>
        <end position="972"/>
    </location>
</feature>
<dbReference type="Pfam" id="PF19778">
    <property type="entry name" value="RE_endonuc"/>
    <property type="match status" value="1"/>
</dbReference>
<dbReference type="EMBL" id="LRVM01000002">
    <property type="protein sequence ID" value="KXL53692.1"/>
    <property type="molecule type" value="Genomic_DNA"/>
</dbReference>
<dbReference type="Proteomes" id="UP000070539">
    <property type="component" value="Unassembled WGS sequence"/>
</dbReference>
<dbReference type="InterPro" id="IPR006935">
    <property type="entry name" value="Helicase/UvrB_N"/>
</dbReference>